<evidence type="ECO:0000259" key="1">
    <source>
        <dbReference type="SMART" id="SM00470"/>
    </source>
</evidence>
<dbReference type="InterPro" id="IPR036086">
    <property type="entry name" value="ParB/Sulfiredoxin_sf"/>
</dbReference>
<gene>
    <name evidence="2" type="ORF">GRI99_14550</name>
</gene>
<organism evidence="2 3">
    <name type="scientific">Alteraurantiacibacter buctensis</name>
    <dbReference type="NCBI Taxonomy" id="1503981"/>
    <lineage>
        <taxon>Bacteria</taxon>
        <taxon>Pseudomonadati</taxon>
        <taxon>Pseudomonadota</taxon>
        <taxon>Alphaproteobacteria</taxon>
        <taxon>Sphingomonadales</taxon>
        <taxon>Erythrobacteraceae</taxon>
        <taxon>Alteraurantiacibacter</taxon>
    </lineage>
</organism>
<dbReference type="Proteomes" id="UP000466966">
    <property type="component" value="Unassembled WGS sequence"/>
</dbReference>
<dbReference type="SMART" id="SM00470">
    <property type="entry name" value="ParB"/>
    <property type="match status" value="1"/>
</dbReference>
<feature type="domain" description="ParB-like N-terminal" evidence="1">
    <location>
        <begin position="7"/>
        <end position="92"/>
    </location>
</feature>
<dbReference type="GO" id="GO:0005694">
    <property type="term" value="C:chromosome"/>
    <property type="evidence" value="ECO:0007669"/>
    <property type="project" value="TreeGrafter"/>
</dbReference>
<evidence type="ECO:0000313" key="2">
    <source>
        <dbReference type="EMBL" id="MXO72850.1"/>
    </source>
</evidence>
<dbReference type="GO" id="GO:0045881">
    <property type="term" value="P:positive regulation of sporulation resulting in formation of a cellular spore"/>
    <property type="evidence" value="ECO:0007669"/>
    <property type="project" value="TreeGrafter"/>
</dbReference>
<dbReference type="CDD" id="cd16403">
    <property type="entry name" value="ParB_N_like_MT"/>
    <property type="match status" value="1"/>
</dbReference>
<dbReference type="AlphaFoldDB" id="A0A844Z124"/>
<keyword evidence="3" id="KW-1185">Reference proteome</keyword>
<dbReference type="OrthoDB" id="7806498at2"/>
<comment type="caution">
    <text evidence="2">The sequence shown here is derived from an EMBL/GenBank/DDBJ whole genome shotgun (WGS) entry which is preliminary data.</text>
</comment>
<dbReference type="SUPFAM" id="SSF110849">
    <property type="entry name" value="ParB/Sulfiredoxin"/>
    <property type="match status" value="1"/>
</dbReference>
<dbReference type="InterPro" id="IPR003115">
    <property type="entry name" value="ParB_N"/>
</dbReference>
<name>A0A844Z124_9SPHN</name>
<dbReference type="Gene3D" id="3.90.1530.10">
    <property type="entry name" value="Conserved hypothetical protein from pyrococcus furiosus pfu- 392566-001, ParB domain"/>
    <property type="match status" value="1"/>
</dbReference>
<dbReference type="Pfam" id="PF02195">
    <property type="entry name" value="ParB_N"/>
    <property type="match status" value="1"/>
</dbReference>
<dbReference type="EMBL" id="WTYV01000006">
    <property type="protein sequence ID" value="MXO72850.1"/>
    <property type="molecule type" value="Genomic_DNA"/>
</dbReference>
<accession>A0A844Z124</accession>
<dbReference type="InterPro" id="IPR050336">
    <property type="entry name" value="Chromosome_partition/occlusion"/>
</dbReference>
<sequence length="181" mass="19848">MGTTQIIQRAITSLRPYARNARTHSRKQVKQIAASIERFGFTNPVLVSDDGEIIAGHGRVEAARLLRWKTVPTIALSHLSEIERRAYVLADNKLALNAGWDKEILAIELQALVDFEFDVELTGFSLAEVDFVIDEAGEADPESRDAADDAVAIATGAGSGSRGYPVRAQLEWQDRIGRSTD</sequence>
<dbReference type="PANTHER" id="PTHR33375:SF1">
    <property type="entry name" value="CHROMOSOME-PARTITIONING PROTEIN PARB-RELATED"/>
    <property type="match status" value="1"/>
</dbReference>
<protein>
    <recommendedName>
        <fullName evidence="1">ParB-like N-terminal domain-containing protein</fullName>
    </recommendedName>
</protein>
<evidence type="ECO:0000313" key="3">
    <source>
        <dbReference type="Proteomes" id="UP000466966"/>
    </source>
</evidence>
<dbReference type="PANTHER" id="PTHR33375">
    <property type="entry name" value="CHROMOSOME-PARTITIONING PROTEIN PARB-RELATED"/>
    <property type="match status" value="1"/>
</dbReference>
<dbReference type="GO" id="GO:0007059">
    <property type="term" value="P:chromosome segregation"/>
    <property type="evidence" value="ECO:0007669"/>
    <property type="project" value="TreeGrafter"/>
</dbReference>
<reference evidence="2 3" key="1">
    <citation type="submission" date="2019-12" db="EMBL/GenBank/DDBJ databases">
        <title>Genomic-based taxomic classification of the family Erythrobacteraceae.</title>
        <authorList>
            <person name="Xu L."/>
        </authorList>
    </citation>
    <scope>NUCLEOTIDE SEQUENCE [LARGE SCALE GENOMIC DNA]</scope>
    <source>
        <strain evidence="2 3">M0322</strain>
    </source>
</reference>
<proteinExistence type="predicted"/>